<name>A0A3N4IVD5_9PEZI</name>
<keyword evidence="1" id="KW-0472">Membrane</keyword>
<proteinExistence type="predicted"/>
<evidence type="ECO:0000256" key="1">
    <source>
        <dbReference type="SAM" id="Phobius"/>
    </source>
</evidence>
<dbReference type="AlphaFoldDB" id="A0A3N4IVD5"/>
<gene>
    <name evidence="2" type="ORF">L873DRAFT_1903410</name>
</gene>
<reference evidence="2 3" key="1">
    <citation type="journal article" date="2018" name="Nat. Ecol. Evol.">
        <title>Pezizomycetes genomes reveal the molecular basis of ectomycorrhizal truffle lifestyle.</title>
        <authorList>
            <person name="Murat C."/>
            <person name="Payen T."/>
            <person name="Noel B."/>
            <person name="Kuo A."/>
            <person name="Morin E."/>
            <person name="Chen J."/>
            <person name="Kohler A."/>
            <person name="Krizsan K."/>
            <person name="Balestrini R."/>
            <person name="Da Silva C."/>
            <person name="Montanini B."/>
            <person name="Hainaut M."/>
            <person name="Levati E."/>
            <person name="Barry K.W."/>
            <person name="Belfiori B."/>
            <person name="Cichocki N."/>
            <person name="Clum A."/>
            <person name="Dockter R.B."/>
            <person name="Fauchery L."/>
            <person name="Guy J."/>
            <person name="Iotti M."/>
            <person name="Le Tacon F."/>
            <person name="Lindquist E.A."/>
            <person name="Lipzen A."/>
            <person name="Malagnac F."/>
            <person name="Mello A."/>
            <person name="Molinier V."/>
            <person name="Miyauchi S."/>
            <person name="Poulain J."/>
            <person name="Riccioni C."/>
            <person name="Rubini A."/>
            <person name="Sitrit Y."/>
            <person name="Splivallo R."/>
            <person name="Traeger S."/>
            <person name="Wang M."/>
            <person name="Zifcakova L."/>
            <person name="Wipf D."/>
            <person name="Zambonelli A."/>
            <person name="Paolocci F."/>
            <person name="Nowrousian M."/>
            <person name="Ottonello S."/>
            <person name="Baldrian P."/>
            <person name="Spatafora J.W."/>
            <person name="Henrissat B."/>
            <person name="Nagy L.G."/>
            <person name="Aury J.M."/>
            <person name="Wincker P."/>
            <person name="Grigoriev I.V."/>
            <person name="Bonfante P."/>
            <person name="Martin F.M."/>
        </authorList>
    </citation>
    <scope>NUCLEOTIDE SEQUENCE [LARGE SCALE GENOMIC DNA]</scope>
    <source>
        <strain evidence="2 3">120613-1</strain>
    </source>
</reference>
<keyword evidence="3" id="KW-1185">Reference proteome</keyword>
<organism evidence="2 3">
    <name type="scientific">Choiromyces venosus 120613-1</name>
    <dbReference type="NCBI Taxonomy" id="1336337"/>
    <lineage>
        <taxon>Eukaryota</taxon>
        <taxon>Fungi</taxon>
        <taxon>Dikarya</taxon>
        <taxon>Ascomycota</taxon>
        <taxon>Pezizomycotina</taxon>
        <taxon>Pezizomycetes</taxon>
        <taxon>Pezizales</taxon>
        <taxon>Tuberaceae</taxon>
        <taxon>Choiromyces</taxon>
    </lineage>
</organism>
<accession>A0A3N4IVD5</accession>
<feature type="transmembrane region" description="Helical" evidence="1">
    <location>
        <begin position="12"/>
        <end position="30"/>
    </location>
</feature>
<dbReference type="Proteomes" id="UP000276215">
    <property type="component" value="Unassembled WGS sequence"/>
</dbReference>
<keyword evidence="1" id="KW-1133">Transmembrane helix</keyword>
<evidence type="ECO:0000313" key="3">
    <source>
        <dbReference type="Proteomes" id="UP000276215"/>
    </source>
</evidence>
<dbReference type="EMBL" id="ML120687">
    <property type="protein sequence ID" value="RPA88748.1"/>
    <property type="molecule type" value="Genomic_DNA"/>
</dbReference>
<sequence length="79" mass="9230">MLLMSWHQSLNLMVLICLVHHFFGYIRLMYGSTIIPRRLDCFFRGTVGGSGQEVVVQVLSEQGMHEMFYTEQVWVVESF</sequence>
<evidence type="ECO:0000313" key="2">
    <source>
        <dbReference type="EMBL" id="RPA88748.1"/>
    </source>
</evidence>
<keyword evidence="1" id="KW-0812">Transmembrane</keyword>
<protein>
    <submittedName>
        <fullName evidence="2">Uncharacterized protein</fullName>
    </submittedName>
</protein>